<proteinExistence type="predicted"/>
<dbReference type="Proteomes" id="UP000199199">
    <property type="component" value="Unassembled WGS sequence"/>
</dbReference>
<evidence type="ECO:0000313" key="2">
    <source>
        <dbReference type="Proteomes" id="UP000199199"/>
    </source>
</evidence>
<name>A0A1I6V994_9EURY</name>
<keyword evidence="2" id="KW-1185">Reference proteome</keyword>
<organism evidence="1 2">
    <name type="scientific">Halostagnicola kamekurae</name>
    <dbReference type="NCBI Taxonomy" id="619731"/>
    <lineage>
        <taxon>Archaea</taxon>
        <taxon>Methanobacteriati</taxon>
        <taxon>Methanobacteriota</taxon>
        <taxon>Stenosarchaea group</taxon>
        <taxon>Halobacteria</taxon>
        <taxon>Halobacteriales</taxon>
        <taxon>Natrialbaceae</taxon>
        <taxon>Halostagnicola</taxon>
    </lineage>
</organism>
<protein>
    <submittedName>
        <fullName evidence="1">Uncharacterized protein</fullName>
    </submittedName>
</protein>
<dbReference type="AlphaFoldDB" id="A0A1I6V994"/>
<gene>
    <name evidence="1" type="ORF">SAMN04488556_0144</name>
</gene>
<sequence length="46" mass="5554">MVSILHTIKDCYGLARYIMVSRLNFYVTIYYRVMWFEETISIDGLQ</sequence>
<reference evidence="2" key="1">
    <citation type="submission" date="2016-10" db="EMBL/GenBank/DDBJ databases">
        <authorList>
            <person name="Varghese N."/>
            <person name="Submissions S."/>
        </authorList>
    </citation>
    <scope>NUCLEOTIDE SEQUENCE [LARGE SCALE GENOMIC DNA]</scope>
    <source>
        <strain evidence="2">DSM 22427</strain>
    </source>
</reference>
<evidence type="ECO:0000313" key="1">
    <source>
        <dbReference type="EMBL" id="SFT10202.1"/>
    </source>
</evidence>
<accession>A0A1I6V994</accession>
<dbReference type="EMBL" id="FOZS01000014">
    <property type="protein sequence ID" value="SFT10202.1"/>
    <property type="molecule type" value="Genomic_DNA"/>
</dbReference>